<name>A0ABD0J3G6_9CAEN</name>
<keyword evidence="3" id="KW-1185">Reference proteome</keyword>
<protein>
    <submittedName>
        <fullName evidence="2">Uncharacterized protein</fullName>
    </submittedName>
</protein>
<dbReference type="EMBL" id="JACVVK020000674">
    <property type="protein sequence ID" value="KAK7457290.1"/>
    <property type="molecule type" value="Genomic_DNA"/>
</dbReference>
<evidence type="ECO:0000313" key="2">
    <source>
        <dbReference type="EMBL" id="KAK7457290.1"/>
    </source>
</evidence>
<feature type="region of interest" description="Disordered" evidence="1">
    <location>
        <begin position="1"/>
        <end position="137"/>
    </location>
</feature>
<dbReference type="Proteomes" id="UP001519460">
    <property type="component" value="Unassembled WGS sequence"/>
</dbReference>
<accession>A0ABD0J3G6</accession>
<reference evidence="2 3" key="1">
    <citation type="journal article" date="2023" name="Sci. Data">
        <title>Genome assembly of the Korean intertidal mud-creeper Batillaria attramentaria.</title>
        <authorList>
            <person name="Patra A.K."/>
            <person name="Ho P.T."/>
            <person name="Jun S."/>
            <person name="Lee S.J."/>
            <person name="Kim Y."/>
            <person name="Won Y.J."/>
        </authorList>
    </citation>
    <scope>NUCLEOTIDE SEQUENCE [LARGE SCALE GENOMIC DNA]</scope>
    <source>
        <strain evidence="2">Wonlab-2016</strain>
    </source>
</reference>
<comment type="caution">
    <text evidence="2">The sequence shown here is derived from an EMBL/GenBank/DDBJ whole genome shotgun (WGS) entry which is preliminary data.</text>
</comment>
<evidence type="ECO:0000313" key="3">
    <source>
        <dbReference type="Proteomes" id="UP001519460"/>
    </source>
</evidence>
<dbReference type="AlphaFoldDB" id="A0ABD0J3G6"/>
<evidence type="ECO:0000256" key="1">
    <source>
        <dbReference type="SAM" id="MobiDB-lite"/>
    </source>
</evidence>
<organism evidence="2 3">
    <name type="scientific">Batillaria attramentaria</name>
    <dbReference type="NCBI Taxonomy" id="370345"/>
    <lineage>
        <taxon>Eukaryota</taxon>
        <taxon>Metazoa</taxon>
        <taxon>Spiralia</taxon>
        <taxon>Lophotrochozoa</taxon>
        <taxon>Mollusca</taxon>
        <taxon>Gastropoda</taxon>
        <taxon>Caenogastropoda</taxon>
        <taxon>Sorbeoconcha</taxon>
        <taxon>Cerithioidea</taxon>
        <taxon>Batillariidae</taxon>
        <taxon>Batillaria</taxon>
    </lineage>
</organism>
<feature type="compositionally biased region" description="Polar residues" evidence="1">
    <location>
        <begin position="79"/>
        <end position="97"/>
    </location>
</feature>
<feature type="compositionally biased region" description="Low complexity" evidence="1">
    <location>
        <begin position="110"/>
        <end position="120"/>
    </location>
</feature>
<proteinExistence type="predicted"/>
<sequence length="314" mass="34088">MEVANLPSEDESSGSVSKRLLQGRPLPAILVDNQPSSRYPNFRPHQRRSSMKGSLKDRDTPCDSGVLFSSPEGDPPNHMSMTSKSSVQSGSKFTGSSRTKKKKRPPGNQVSSTSSGVSSGRASEMLHHKPPHRSDETPITCVTVGRVLNSGIDLPWSPGLFTDKQLAVAYHAHHENRLHGAKQQVQRHITMLLGHVFIKLTTAAGLSNCAQSSSSGSQPKVHCPCGDPDGLGLWTWDSSHSYTDQISIRTTVSNRGFYCQRGAIGQAIAKGFQGDRLVCNYRVSAFCGSCQGSTGIHYISVNHSWSWSECILEV</sequence>
<feature type="compositionally biased region" description="Basic and acidic residues" evidence="1">
    <location>
        <begin position="124"/>
        <end position="136"/>
    </location>
</feature>
<gene>
    <name evidence="2" type="ORF">BaRGS_00039262</name>
</gene>